<keyword evidence="2" id="KW-1185">Reference proteome</keyword>
<evidence type="ECO:0000313" key="2">
    <source>
        <dbReference type="Proteomes" id="UP000008698"/>
    </source>
</evidence>
<organism evidence="2">
    <name type="scientific">Verticillium alfalfae (strain VaMs.102 / ATCC MYA-4576 / FGSC 10136)</name>
    <name type="common">Verticillium wilt of alfalfa</name>
    <name type="synonym">Verticillium albo-atrum</name>
    <dbReference type="NCBI Taxonomy" id="526221"/>
    <lineage>
        <taxon>Eukaryota</taxon>
        <taxon>Fungi</taxon>
        <taxon>Dikarya</taxon>
        <taxon>Ascomycota</taxon>
        <taxon>Pezizomycotina</taxon>
        <taxon>Sordariomycetes</taxon>
        <taxon>Hypocreomycetidae</taxon>
        <taxon>Glomerellales</taxon>
        <taxon>Plectosphaerellaceae</taxon>
        <taxon>Verticillium</taxon>
    </lineage>
</organism>
<dbReference type="OrthoDB" id="360689at2759"/>
<proteinExistence type="predicted"/>
<dbReference type="GeneID" id="9536425"/>
<dbReference type="HOGENOM" id="CLU_1316293_0_0_1"/>
<evidence type="ECO:0000313" key="1">
    <source>
        <dbReference type="EMBL" id="EEY15304.1"/>
    </source>
</evidence>
<dbReference type="Proteomes" id="UP000008698">
    <property type="component" value="Unassembled WGS sequence"/>
</dbReference>
<sequence length="209" mass="22088">MSSRTPCHASSILRQVARASRAPITASRAFSTSSTQYATAAVASSTQYFLCMRQLLLHSPWNVCGDAHATLAPVKSQLVDNLPKRFQGIKFGIQLSPSSTPRPPRQKTPLVHDLSEAAYNSIKEIEVPESSAYAEVAPLLVGPTAALVFPAVSPAHLAAAFKVLAPGPAGSATAPPTRFQEPRLLRAAVPERSGEVAALRRPAEAASLT</sequence>
<dbReference type="AlphaFoldDB" id="C9S814"/>
<gene>
    <name evidence="1" type="ORF">VDBG_01413</name>
</gene>
<name>C9S814_VERA1</name>
<accession>C9S814</accession>
<dbReference type="EMBL" id="DS985214">
    <property type="protein sequence ID" value="EEY15304.1"/>
    <property type="molecule type" value="Genomic_DNA"/>
</dbReference>
<dbReference type="KEGG" id="val:VDBG_01413"/>
<dbReference type="eggNOG" id="ENOG502QRUI">
    <property type="taxonomic scope" value="Eukaryota"/>
</dbReference>
<reference evidence="2" key="1">
    <citation type="journal article" date="2011" name="PLoS Pathog.">
        <title>Comparative genomics yields insights into niche adaptation of plant vascular wilt pathogens.</title>
        <authorList>
            <person name="Klosterman S.J."/>
            <person name="Subbarao K.V."/>
            <person name="Kang S."/>
            <person name="Veronese P."/>
            <person name="Gold S.E."/>
            <person name="Thomma B.P.H.J."/>
            <person name="Chen Z."/>
            <person name="Henrissat B."/>
            <person name="Lee Y.-H."/>
            <person name="Park J."/>
            <person name="Garcia-Pedrajas M.D."/>
            <person name="Barbara D.J."/>
            <person name="Anchieta A."/>
            <person name="de Jonge R."/>
            <person name="Santhanam P."/>
            <person name="Maruthachalam K."/>
            <person name="Atallah Z."/>
            <person name="Amyotte S.G."/>
            <person name="Paz Z."/>
            <person name="Inderbitzin P."/>
            <person name="Hayes R.J."/>
            <person name="Heiman D.I."/>
            <person name="Young S."/>
            <person name="Zeng Q."/>
            <person name="Engels R."/>
            <person name="Galagan J."/>
            <person name="Cuomo C.A."/>
            <person name="Dobinson K.F."/>
            <person name="Ma L.-J."/>
        </authorList>
    </citation>
    <scope>NUCLEOTIDE SEQUENCE [LARGE SCALE GENOMIC DNA]</scope>
    <source>
        <strain evidence="2">VaMs.102 / ATCC MYA-4576 / FGSC 10136</strain>
    </source>
</reference>
<dbReference type="STRING" id="526221.C9S814"/>
<dbReference type="RefSeq" id="XP_003009730.1">
    <property type="nucleotide sequence ID" value="XM_003009684.1"/>
</dbReference>
<protein>
    <submittedName>
        <fullName evidence="1">Uncharacterized protein</fullName>
    </submittedName>
</protein>